<accession>A0ABY1C2H7</accession>
<protein>
    <submittedName>
        <fullName evidence="1">Uncharacterized protein</fullName>
    </submittedName>
</protein>
<dbReference type="Proteomes" id="UP000198970">
    <property type="component" value="Chromosome I"/>
</dbReference>
<dbReference type="EMBL" id="LT630003">
    <property type="protein sequence ID" value="SET56974.1"/>
    <property type="molecule type" value="Genomic_DNA"/>
</dbReference>
<evidence type="ECO:0000313" key="2">
    <source>
        <dbReference type="Proteomes" id="UP000198970"/>
    </source>
</evidence>
<name>A0ABY1C2H7_9FIRM</name>
<reference evidence="1 2" key="1">
    <citation type="submission" date="2016-10" db="EMBL/GenBank/DDBJ databases">
        <authorList>
            <person name="Varghese N."/>
            <person name="Submissions S."/>
        </authorList>
    </citation>
    <scope>NUCLEOTIDE SEQUENCE [LARGE SCALE GENOMIC DNA]</scope>
    <source>
        <strain evidence="1 2">ATCC 19403</strain>
    </source>
</reference>
<sequence>MVEYDDEQIIAVKKQMKALQTANIKEQGIYIGEEYFKFQSVHIFDNVSIYLPESFIEMPDKIRKMKYPSDNRPDVIKTNLNTNINFAFNWLENLNCINQGEELSGQIKDVLIKTNPSFVFYEDRNGKTYSGNIIKMFDFKSYGIDEQMYNMMCTISFHGGILHGIFNCLDRDSEDWKEVAWQVFQTSMESEQSSDS</sequence>
<dbReference type="RefSeq" id="WP_100041417.1">
    <property type="nucleotide sequence ID" value="NZ_LT630003.1"/>
</dbReference>
<keyword evidence="2" id="KW-1185">Reference proteome</keyword>
<proteinExistence type="predicted"/>
<gene>
    <name evidence="1" type="ORF">SAMN02745906_0423</name>
</gene>
<evidence type="ECO:0000313" key="1">
    <source>
        <dbReference type="EMBL" id="SET56974.1"/>
    </source>
</evidence>
<organism evidence="1 2">
    <name type="scientific">Lacrimispora sphenoides JCM 1415</name>
    <dbReference type="NCBI Taxonomy" id="1297793"/>
    <lineage>
        <taxon>Bacteria</taxon>
        <taxon>Bacillati</taxon>
        <taxon>Bacillota</taxon>
        <taxon>Clostridia</taxon>
        <taxon>Lachnospirales</taxon>
        <taxon>Lachnospiraceae</taxon>
        <taxon>Lacrimispora</taxon>
    </lineage>
</organism>